<protein>
    <submittedName>
        <fullName evidence="1">Uncharacterized protein</fullName>
    </submittedName>
</protein>
<evidence type="ECO:0000313" key="2">
    <source>
        <dbReference type="Proteomes" id="UP000821865"/>
    </source>
</evidence>
<evidence type="ECO:0000313" key="1">
    <source>
        <dbReference type="EMBL" id="KAH7966430.1"/>
    </source>
</evidence>
<comment type="caution">
    <text evidence="1">The sequence shown here is derived from an EMBL/GenBank/DDBJ whole genome shotgun (WGS) entry which is preliminary data.</text>
</comment>
<keyword evidence="2" id="KW-1185">Reference proteome</keyword>
<reference evidence="1" key="1">
    <citation type="submission" date="2020-05" db="EMBL/GenBank/DDBJ databases">
        <title>Large-scale comparative analyses of tick genomes elucidate their genetic diversity and vector capacities.</title>
        <authorList>
            <person name="Jia N."/>
            <person name="Wang J."/>
            <person name="Shi W."/>
            <person name="Du L."/>
            <person name="Sun Y."/>
            <person name="Zhan W."/>
            <person name="Jiang J."/>
            <person name="Wang Q."/>
            <person name="Zhang B."/>
            <person name="Ji P."/>
            <person name="Sakyi L.B."/>
            <person name="Cui X."/>
            <person name="Yuan T."/>
            <person name="Jiang B."/>
            <person name="Yang W."/>
            <person name="Lam T.T.-Y."/>
            <person name="Chang Q."/>
            <person name="Ding S."/>
            <person name="Wang X."/>
            <person name="Zhu J."/>
            <person name="Ruan X."/>
            <person name="Zhao L."/>
            <person name="Wei J."/>
            <person name="Que T."/>
            <person name="Du C."/>
            <person name="Cheng J."/>
            <person name="Dai P."/>
            <person name="Han X."/>
            <person name="Huang E."/>
            <person name="Gao Y."/>
            <person name="Liu J."/>
            <person name="Shao H."/>
            <person name="Ye R."/>
            <person name="Li L."/>
            <person name="Wei W."/>
            <person name="Wang X."/>
            <person name="Wang C."/>
            <person name="Yang T."/>
            <person name="Huo Q."/>
            <person name="Li W."/>
            <person name="Guo W."/>
            <person name="Chen H."/>
            <person name="Zhou L."/>
            <person name="Ni X."/>
            <person name="Tian J."/>
            <person name="Zhou Y."/>
            <person name="Sheng Y."/>
            <person name="Liu T."/>
            <person name="Pan Y."/>
            <person name="Xia L."/>
            <person name="Li J."/>
            <person name="Zhao F."/>
            <person name="Cao W."/>
        </authorList>
    </citation>
    <scope>NUCLEOTIDE SEQUENCE</scope>
    <source>
        <strain evidence="1">Dsil-2018</strain>
    </source>
</reference>
<dbReference type="Proteomes" id="UP000821865">
    <property type="component" value="Chromosome 2"/>
</dbReference>
<organism evidence="1 2">
    <name type="scientific">Dermacentor silvarum</name>
    <name type="common">Tick</name>
    <dbReference type="NCBI Taxonomy" id="543639"/>
    <lineage>
        <taxon>Eukaryota</taxon>
        <taxon>Metazoa</taxon>
        <taxon>Ecdysozoa</taxon>
        <taxon>Arthropoda</taxon>
        <taxon>Chelicerata</taxon>
        <taxon>Arachnida</taxon>
        <taxon>Acari</taxon>
        <taxon>Parasitiformes</taxon>
        <taxon>Ixodida</taxon>
        <taxon>Ixodoidea</taxon>
        <taxon>Ixodidae</taxon>
        <taxon>Rhipicephalinae</taxon>
        <taxon>Dermacentor</taxon>
    </lineage>
</organism>
<proteinExistence type="predicted"/>
<name>A0ACB8DEG6_DERSI</name>
<sequence length="98" mass="10705">MDATQNLDDEDVVKLVADREEVLENDDDTDANVDRVPTASKVIDVFDLLSRFAGSQEGGKEAVIPLVSYESGVTLLLPQGMAVHARVSPMIVQREYAD</sequence>
<accession>A0ACB8DEG6</accession>
<gene>
    <name evidence="1" type="ORF">HPB49_016164</name>
</gene>
<dbReference type="EMBL" id="CM023471">
    <property type="protein sequence ID" value="KAH7966430.1"/>
    <property type="molecule type" value="Genomic_DNA"/>
</dbReference>